<gene>
    <name evidence="3" type="ORF">LOCC1_G004666</name>
</gene>
<keyword evidence="1" id="KW-0472">Membrane</keyword>
<feature type="transmembrane region" description="Helical" evidence="1">
    <location>
        <begin position="21"/>
        <end position="42"/>
    </location>
</feature>
<dbReference type="InterPro" id="IPR018823">
    <property type="entry name" value="ArAE_2_N"/>
</dbReference>
<name>A0A8H8RXC2_9HELO</name>
<comment type="caution">
    <text evidence="3">The sequence shown here is derived from an EMBL/GenBank/DDBJ whole genome shotgun (WGS) entry which is preliminary data.</text>
</comment>
<evidence type="ECO:0000313" key="4">
    <source>
        <dbReference type="Proteomes" id="UP000443090"/>
    </source>
</evidence>
<proteinExistence type="predicted"/>
<accession>A0A8H8RXC2</accession>
<dbReference type="AlphaFoldDB" id="A0A8H8RXC2"/>
<dbReference type="OrthoDB" id="2274698at2759"/>
<dbReference type="EMBL" id="QGMI01000266">
    <property type="protein sequence ID" value="TVY43748.1"/>
    <property type="molecule type" value="Genomic_DNA"/>
</dbReference>
<evidence type="ECO:0000256" key="1">
    <source>
        <dbReference type="SAM" id="Phobius"/>
    </source>
</evidence>
<dbReference type="Proteomes" id="UP000443090">
    <property type="component" value="Unassembled WGS sequence"/>
</dbReference>
<evidence type="ECO:0000313" key="3">
    <source>
        <dbReference type="EMBL" id="TVY43748.1"/>
    </source>
</evidence>
<organism evidence="3 4">
    <name type="scientific">Lachnellula occidentalis</name>
    <dbReference type="NCBI Taxonomy" id="215460"/>
    <lineage>
        <taxon>Eukaryota</taxon>
        <taxon>Fungi</taxon>
        <taxon>Dikarya</taxon>
        <taxon>Ascomycota</taxon>
        <taxon>Pezizomycotina</taxon>
        <taxon>Leotiomycetes</taxon>
        <taxon>Helotiales</taxon>
        <taxon>Lachnaceae</taxon>
        <taxon>Lachnellula</taxon>
    </lineage>
</organism>
<dbReference type="PANTHER" id="PTHR37994">
    <property type="entry name" value="ARAE_2_N DOMAIN-CONTAINING PROTEIN-RELATED"/>
    <property type="match status" value="1"/>
</dbReference>
<sequence>MPLDLGRRIKAGWQSLGISTKMLCIMFKGSVPVAISLGIYQSTAVSEVYTSLGFLVSIIAVVTVNILPRAKLIQMTFTICLFTAIAIPVTMLATWSGLQARFHTDPNGLNKYNSSQSVRCYYTGVAISFVSGMLIYPVTCRSEIFEVQEKYIEALRDMLDEVSTYLGGLVATPAITTANTETSMEGEKGQLECDGPALREKMASVKSLYTKMHHELAMAKREIAWGKLRAKDITAISDHCRRILMPLGGMAHLPDILGRIAEGGGWVRHEHTPDSEDKDQKSEFKRSYGQEEYEIIWQNSIAALVESARITVESIKDGLEHAALQLEIIPKPGTRYYFWLPGVKRTEKTDLEAEGEVIKPGNPQFSKLLGDKLVEFSTRRVEALTAWADCKGLSAAQIEKLQSIGDFDIDEEPVDGHARFLKDRRQLYLILYVQYMIYTTGVAVLKLCKFSDTLVAEGILSRNRLIVPSLRRLRKWFVSVWDTREAALADDDRPSSRKEAELIYGVSKRNTRNIDHLPPRNAYERFGIRIRRFQEFLKGPEFSFGFRSAW</sequence>
<dbReference type="Pfam" id="PF10337">
    <property type="entry name" value="ArAE_2_N"/>
    <property type="match status" value="1"/>
</dbReference>
<feature type="transmembrane region" description="Helical" evidence="1">
    <location>
        <begin position="427"/>
        <end position="445"/>
    </location>
</feature>
<feature type="transmembrane region" description="Helical" evidence="1">
    <location>
        <begin position="79"/>
        <end position="98"/>
    </location>
</feature>
<evidence type="ECO:0000259" key="2">
    <source>
        <dbReference type="Pfam" id="PF10337"/>
    </source>
</evidence>
<keyword evidence="1" id="KW-1133">Transmembrane helix</keyword>
<feature type="transmembrane region" description="Helical" evidence="1">
    <location>
        <begin position="118"/>
        <end position="136"/>
    </location>
</feature>
<protein>
    <recommendedName>
        <fullName evidence="2">Putative ER transporter 6TM N-terminal domain-containing protein</fullName>
    </recommendedName>
</protein>
<reference evidence="3 4" key="1">
    <citation type="submission" date="2018-05" db="EMBL/GenBank/DDBJ databases">
        <title>Genome sequencing and assembly of the regulated plant pathogen Lachnellula willkommii and related sister species for the development of diagnostic species identification markers.</title>
        <authorList>
            <person name="Giroux E."/>
            <person name="Bilodeau G."/>
        </authorList>
    </citation>
    <scope>NUCLEOTIDE SEQUENCE [LARGE SCALE GENOMIC DNA]</scope>
    <source>
        <strain evidence="3 4">CBS 160.35</strain>
    </source>
</reference>
<feature type="domain" description="Putative ER transporter 6TM N-terminal" evidence="2">
    <location>
        <begin position="120"/>
        <end position="293"/>
    </location>
</feature>
<keyword evidence="4" id="KW-1185">Reference proteome</keyword>
<keyword evidence="1" id="KW-0812">Transmembrane</keyword>
<feature type="transmembrane region" description="Helical" evidence="1">
    <location>
        <begin position="48"/>
        <end position="67"/>
    </location>
</feature>
<dbReference type="PANTHER" id="PTHR37994:SF4">
    <property type="entry name" value="ER TRANSPORTER 6TM N-TERMINAL DOMAIN-CONTAINING PROTEIN-RELATED"/>
    <property type="match status" value="1"/>
</dbReference>